<dbReference type="Proteomes" id="UP000188169">
    <property type="component" value="Unassembled WGS sequence"/>
</dbReference>
<organism evidence="2 3">
    <name type="scientific">Psychrobacter pasteurii</name>
    <dbReference type="NCBI Taxonomy" id="1945520"/>
    <lineage>
        <taxon>Bacteria</taxon>
        <taxon>Pseudomonadati</taxon>
        <taxon>Pseudomonadota</taxon>
        <taxon>Gammaproteobacteria</taxon>
        <taxon>Moraxellales</taxon>
        <taxon>Moraxellaceae</taxon>
        <taxon>Psychrobacter</taxon>
    </lineage>
</organism>
<feature type="transmembrane region" description="Helical" evidence="1">
    <location>
        <begin position="341"/>
        <end position="361"/>
    </location>
</feature>
<proteinExistence type="predicted"/>
<dbReference type="EMBL" id="FUGD01000099">
    <property type="protein sequence ID" value="SJM37709.1"/>
    <property type="molecule type" value="Genomic_DNA"/>
</dbReference>
<evidence type="ECO:0008006" key="4">
    <source>
        <dbReference type="Google" id="ProtNLM"/>
    </source>
</evidence>
<dbReference type="InterPro" id="IPR032713">
    <property type="entry name" value="EmrE"/>
</dbReference>
<keyword evidence="3" id="KW-1185">Reference proteome</keyword>
<gene>
    <name evidence="2" type="ORF">A1019T_01693</name>
</gene>
<accession>A0A1R4EH07</accession>
<protein>
    <recommendedName>
        <fullName evidence="4">Multidrug resistance efflux transporter</fullName>
    </recommendedName>
</protein>
<reference evidence="3" key="1">
    <citation type="submission" date="2017-02" db="EMBL/GenBank/DDBJ databases">
        <authorList>
            <person name="Mornico D."/>
        </authorList>
    </citation>
    <scope>NUCLEOTIDE SEQUENCE [LARGE SCALE GENOMIC DNA]</scope>
</reference>
<dbReference type="Pfam" id="PF13536">
    <property type="entry name" value="EmrE"/>
    <property type="match status" value="1"/>
</dbReference>
<feature type="transmembrane region" description="Helical" evidence="1">
    <location>
        <begin position="367"/>
        <end position="385"/>
    </location>
</feature>
<evidence type="ECO:0000313" key="3">
    <source>
        <dbReference type="Proteomes" id="UP000188169"/>
    </source>
</evidence>
<dbReference type="OrthoDB" id="3457556at2"/>
<sequence length="388" mass="42582">MVRLILITLIASAFFSSTYILNELMSNSGGHWFWSSSLRYLFMLVILTVMIGIQHGPSRVQQLWTIFKNHWGFWTITGSIGFGIFYAGLCYAADHVSGWVVAATFMFTVVASLFVLMAFGHKFERKLIFYAVLVLVGVILVNLSEALSAPTGAIMDIPLSTVLIYGALPCIIASFSYPIGSQLVWQASYNSRQLNVEEIAKAKTAKRSVDQIYWDNEGFDAFEALTTISPRIISLEMDDYIDTDSPTPKVEELPKSKLEVLVAKIPTIPTNLLSNSFNKVWLMTMGSLPFWLILGLFIQPKLPDLSQVTNTLLVAFLSGVIATSVFLFARERAETSSEVAGVDATQASEVIFALVGGMVFLNNPMPSALGLAGIAIIMTGLILFAKNG</sequence>
<feature type="transmembrane region" description="Helical" evidence="1">
    <location>
        <begin position="280"/>
        <end position="299"/>
    </location>
</feature>
<feature type="transmembrane region" description="Helical" evidence="1">
    <location>
        <begin position="311"/>
        <end position="329"/>
    </location>
</feature>
<evidence type="ECO:0000313" key="2">
    <source>
        <dbReference type="EMBL" id="SJM37709.1"/>
    </source>
</evidence>
<feature type="transmembrane region" description="Helical" evidence="1">
    <location>
        <begin position="73"/>
        <end position="93"/>
    </location>
</feature>
<feature type="transmembrane region" description="Helical" evidence="1">
    <location>
        <begin position="32"/>
        <end position="53"/>
    </location>
</feature>
<dbReference type="RefSeq" id="WP_077449099.1">
    <property type="nucleotide sequence ID" value="NZ_FUGD01000099.1"/>
</dbReference>
<dbReference type="STRING" id="1945520.A1019T_01693"/>
<name>A0A1R4EH07_9GAMM</name>
<evidence type="ECO:0000256" key="1">
    <source>
        <dbReference type="SAM" id="Phobius"/>
    </source>
</evidence>
<keyword evidence="1" id="KW-0472">Membrane</keyword>
<feature type="transmembrane region" description="Helical" evidence="1">
    <location>
        <begin position="99"/>
        <end position="120"/>
    </location>
</feature>
<keyword evidence="1" id="KW-1133">Transmembrane helix</keyword>
<feature type="transmembrane region" description="Helical" evidence="1">
    <location>
        <begin position="127"/>
        <end position="143"/>
    </location>
</feature>
<feature type="transmembrane region" description="Helical" evidence="1">
    <location>
        <begin position="163"/>
        <end position="185"/>
    </location>
</feature>
<keyword evidence="1" id="KW-0812">Transmembrane</keyword>
<dbReference type="AlphaFoldDB" id="A0A1R4EH07"/>